<gene>
    <name evidence="1" type="ORF">VNO77_03825</name>
</gene>
<comment type="caution">
    <text evidence="1">The sequence shown here is derived from an EMBL/GenBank/DDBJ whole genome shotgun (WGS) entry which is preliminary data.</text>
</comment>
<dbReference type="Proteomes" id="UP001367508">
    <property type="component" value="Unassembled WGS sequence"/>
</dbReference>
<dbReference type="AlphaFoldDB" id="A0AAN9R8H7"/>
<protein>
    <submittedName>
        <fullName evidence="1">Uncharacterized protein</fullName>
    </submittedName>
</protein>
<name>A0AAN9R8H7_CANGL</name>
<dbReference type="EMBL" id="JAYMYQ010000001">
    <property type="protein sequence ID" value="KAK7361744.1"/>
    <property type="molecule type" value="Genomic_DNA"/>
</dbReference>
<proteinExistence type="predicted"/>
<organism evidence="1 2">
    <name type="scientific">Canavalia gladiata</name>
    <name type="common">Sword bean</name>
    <name type="synonym">Dolichos gladiatus</name>
    <dbReference type="NCBI Taxonomy" id="3824"/>
    <lineage>
        <taxon>Eukaryota</taxon>
        <taxon>Viridiplantae</taxon>
        <taxon>Streptophyta</taxon>
        <taxon>Embryophyta</taxon>
        <taxon>Tracheophyta</taxon>
        <taxon>Spermatophyta</taxon>
        <taxon>Magnoliopsida</taxon>
        <taxon>eudicotyledons</taxon>
        <taxon>Gunneridae</taxon>
        <taxon>Pentapetalae</taxon>
        <taxon>rosids</taxon>
        <taxon>fabids</taxon>
        <taxon>Fabales</taxon>
        <taxon>Fabaceae</taxon>
        <taxon>Papilionoideae</taxon>
        <taxon>50 kb inversion clade</taxon>
        <taxon>NPAAA clade</taxon>
        <taxon>indigoferoid/millettioid clade</taxon>
        <taxon>Phaseoleae</taxon>
        <taxon>Canavalia</taxon>
    </lineage>
</organism>
<evidence type="ECO:0000313" key="1">
    <source>
        <dbReference type="EMBL" id="KAK7361744.1"/>
    </source>
</evidence>
<sequence>MQGFGAITDMAELQSTMPAIEFACTSIQMHINPGTSEAAKASFVSSQLMKKGWLELVAAEKETLFYQMNQAIAGIHGRQEASSSVTGKIIESGSDVSEVKVGTAAMDLMLQILNQDFRFNTNGTGTNVNVFSAGARHDADSPKRSECHLVQPGLDEKDVLISSGHVGWLLSLYAALRWKFTCGGYWLGCPAAWVDPPDAASKAIECGKVTSSWLVTRKRRLEAGKHVMDIWIAILMSINTINVNALLPSEGIKAAANSFGFIIECELRMASASAFSDYGCYHEHALFSFFGEHNQGKLVLDNILAGSTRIHAKALCTQGIVGPYSGGCDPYRIGNHEPFKLIANYAPFTVGPVSQQPGWSDADLSHKAAYSEGRAIKDHMGYTAHLMA</sequence>
<reference evidence="1 2" key="1">
    <citation type="submission" date="2024-01" db="EMBL/GenBank/DDBJ databases">
        <title>The genomes of 5 underutilized Papilionoideae crops provide insights into root nodulation and disease resistanc.</title>
        <authorList>
            <person name="Jiang F."/>
        </authorList>
    </citation>
    <scope>NUCLEOTIDE SEQUENCE [LARGE SCALE GENOMIC DNA]</scope>
    <source>
        <strain evidence="1">LVBAO_FW01</strain>
        <tissue evidence="1">Leaves</tissue>
    </source>
</reference>
<accession>A0AAN9R8H7</accession>
<keyword evidence="2" id="KW-1185">Reference proteome</keyword>
<evidence type="ECO:0000313" key="2">
    <source>
        <dbReference type="Proteomes" id="UP001367508"/>
    </source>
</evidence>